<keyword evidence="2" id="KW-0472">Membrane</keyword>
<feature type="transmembrane region" description="Helical" evidence="2">
    <location>
        <begin position="36"/>
        <end position="57"/>
    </location>
</feature>
<dbReference type="EMBL" id="CAJOBB010000022">
    <property type="protein sequence ID" value="CAF3516081.1"/>
    <property type="molecule type" value="Genomic_DNA"/>
</dbReference>
<dbReference type="AlphaFoldDB" id="A0A818HZL8"/>
<evidence type="ECO:0000313" key="4">
    <source>
        <dbReference type="EMBL" id="CAF3516081.1"/>
    </source>
</evidence>
<evidence type="ECO:0000256" key="1">
    <source>
        <dbReference type="SAM" id="MobiDB-lite"/>
    </source>
</evidence>
<comment type="caution">
    <text evidence="4">The sequence shown here is derived from an EMBL/GenBank/DDBJ whole genome shotgun (WGS) entry which is preliminary data.</text>
</comment>
<sequence>MERQQYSHQPYAHQPYAQYGAPYPLVPPRARTVNDILPASIPGVLGGLQVVLWLAIIGLEAGGLWYDAWRACKTIDWLDVTSGILGVFGLGCAAKLPILKGLLVCAILMFLSSIAYIIAYTAISIWLCMKARSNIVHVEAAYQNNVDSVRIRQQQPDDPTRGYEYTGRPENHRP</sequence>
<evidence type="ECO:0000313" key="3">
    <source>
        <dbReference type="EMBL" id="CAF0788498.1"/>
    </source>
</evidence>
<organism evidence="4 5">
    <name type="scientific">Adineta steineri</name>
    <dbReference type="NCBI Taxonomy" id="433720"/>
    <lineage>
        <taxon>Eukaryota</taxon>
        <taxon>Metazoa</taxon>
        <taxon>Spiralia</taxon>
        <taxon>Gnathifera</taxon>
        <taxon>Rotifera</taxon>
        <taxon>Eurotatoria</taxon>
        <taxon>Bdelloidea</taxon>
        <taxon>Adinetida</taxon>
        <taxon>Adinetidae</taxon>
        <taxon>Adineta</taxon>
    </lineage>
</organism>
<keyword evidence="2" id="KW-0812">Transmembrane</keyword>
<name>A0A818HZL8_9BILA</name>
<dbReference type="EMBL" id="CAJNOE010000038">
    <property type="protein sequence ID" value="CAF0788498.1"/>
    <property type="molecule type" value="Genomic_DNA"/>
</dbReference>
<keyword evidence="2" id="KW-1133">Transmembrane helix</keyword>
<evidence type="ECO:0000256" key="2">
    <source>
        <dbReference type="SAM" id="Phobius"/>
    </source>
</evidence>
<proteinExistence type="predicted"/>
<protein>
    <recommendedName>
        <fullName evidence="6">MARVEL domain-containing protein</fullName>
    </recommendedName>
</protein>
<evidence type="ECO:0008006" key="6">
    <source>
        <dbReference type="Google" id="ProtNLM"/>
    </source>
</evidence>
<accession>A0A818HZL8</accession>
<reference evidence="4" key="1">
    <citation type="submission" date="2021-02" db="EMBL/GenBank/DDBJ databases">
        <authorList>
            <person name="Nowell W R."/>
        </authorList>
    </citation>
    <scope>NUCLEOTIDE SEQUENCE</scope>
</reference>
<evidence type="ECO:0000313" key="5">
    <source>
        <dbReference type="Proteomes" id="UP000663868"/>
    </source>
</evidence>
<dbReference type="Proteomes" id="UP000663860">
    <property type="component" value="Unassembled WGS sequence"/>
</dbReference>
<gene>
    <name evidence="3" type="ORF">IZO911_LOCUS6263</name>
    <name evidence="4" type="ORF">KXQ929_LOCUS885</name>
</gene>
<feature type="region of interest" description="Disordered" evidence="1">
    <location>
        <begin position="153"/>
        <end position="174"/>
    </location>
</feature>
<feature type="transmembrane region" description="Helical" evidence="2">
    <location>
        <begin position="101"/>
        <end position="127"/>
    </location>
</feature>
<dbReference type="Proteomes" id="UP000663868">
    <property type="component" value="Unassembled WGS sequence"/>
</dbReference>